<protein>
    <submittedName>
        <fullName evidence="2">Uncharacterized protein</fullName>
    </submittedName>
</protein>
<accession>A0AAV5JUI6</accession>
<sequence>MEGEESQPIPVSRQHIADAEMAAAHTVSDSDDSDSSDSENEAEQAVELQNLQS</sequence>
<feature type="compositionally biased region" description="Acidic residues" evidence="1">
    <location>
        <begin position="29"/>
        <end position="44"/>
    </location>
</feature>
<evidence type="ECO:0000313" key="2">
    <source>
        <dbReference type="EMBL" id="GKV14977.1"/>
    </source>
</evidence>
<proteinExistence type="predicted"/>
<gene>
    <name evidence="2" type="ORF">SLEP1_g25778</name>
</gene>
<name>A0AAV5JUI6_9ROSI</name>
<reference evidence="2 3" key="1">
    <citation type="journal article" date="2021" name="Commun. Biol.">
        <title>The genome of Shorea leprosula (Dipterocarpaceae) highlights the ecological relevance of drought in aseasonal tropical rainforests.</title>
        <authorList>
            <person name="Ng K.K.S."/>
            <person name="Kobayashi M.J."/>
            <person name="Fawcett J.A."/>
            <person name="Hatakeyama M."/>
            <person name="Paape T."/>
            <person name="Ng C.H."/>
            <person name="Ang C.C."/>
            <person name="Tnah L.H."/>
            <person name="Lee C.T."/>
            <person name="Nishiyama T."/>
            <person name="Sese J."/>
            <person name="O'Brien M.J."/>
            <person name="Copetti D."/>
            <person name="Mohd Noor M.I."/>
            <person name="Ong R.C."/>
            <person name="Putra M."/>
            <person name="Sireger I.Z."/>
            <person name="Indrioko S."/>
            <person name="Kosugi Y."/>
            <person name="Izuno A."/>
            <person name="Isagi Y."/>
            <person name="Lee S.L."/>
            <person name="Shimizu K.K."/>
        </authorList>
    </citation>
    <scope>NUCLEOTIDE SEQUENCE [LARGE SCALE GENOMIC DNA]</scope>
    <source>
        <strain evidence="2">214</strain>
    </source>
</reference>
<evidence type="ECO:0000313" key="3">
    <source>
        <dbReference type="Proteomes" id="UP001054252"/>
    </source>
</evidence>
<keyword evidence="3" id="KW-1185">Reference proteome</keyword>
<feature type="region of interest" description="Disordered" evidence="1">
    <location>
        <begin position="1"/>
        <end position="53"/>
    </location>
</feature>
<organism evidence="2 3">
    <name type="scientific">Rubroshorea leprosula</name>
    <dbReference type="NCBI Taxonomy" id="152421"/>
    <lineage>
        <taxon>Eukaryota</taxon>
        <taxon>Viridiplantae</taxon>
        <taxon>Streptophyta</taxon>
        <taxon>Embryophyta</taxon>
        <taxon>Tracheophyta</taxon>
        <taxon>Spermatophyta</taxon>
        <taxon>Magnoliopsida</taxon>
        <taxon>eudicotyledons</taxon>
        <taxon>Gunneridae</taxon>
        <taxon>Pentapetalae</taxon>
        <taxon>rosids</taxon>
        <taxon>malvids</taxon>
        <taxon>Malvales</taxon>
        <taxon>Dipterocarpaceae</taxon>
        <taxon>Rubroshorea</taxon>
    </lineage>
</organism>
<dbReference type="EMBL" id="BPVZ01000042">
    <property type="protein sequence ID" value="GKV14977.1"/>
    <property type="molecule type" value="Genomic_DNA"/>
</dbReference>
<evidence type="ECO:0000256" key="1">
    <source>
        <dbReference type="SAM" id="MobiDB-lite"/>
    </source>
</evidence>
<dbReference type="Proteomes" id="UP001054252">
    <property type="component" value="Unassembled WGS sequence"/>
</dbReference>
<dbReference type="AlphaFoldDB" id="A0AAV5JUI6"/>
<comment type="caution">
    <text evidence="2">The sequence shown here is derived from an EMBL/GenBank/DDBJ whole genome shotgun (WGS) entry which is preliminary data.</text>
</comment>